<proteinExistence type="predicted"/>
<protein>
    <submittedName>
        <fullName evidence="1">PIR Superfamily Protein</fullName>
    </submittedName>
</protein>
<dbReference type="AlphaFoldDB" id="A0A1A9AQ72"/>
<gene>
    <name evidence="1" type="ORF">POVWA2_084740</name>
</gene>
<name>A0A1A9AQ72_PLAOA</name>
<organism evidence="1 2">
    <name type="scientific">Plasmodium ovale wallikeri</name>
    <dbReference type="NCBI Taxonomy" id="864142"/>
    <lineage>
        <taxon>Eukaryota</taxon>
        <taxon>Sar</taxon>
        <taxon>Alveolata</taxon>
        <taxon>Apicomplexa</taxon>
        <taxon>Aconoidasida</taxon>
        <taxon>Haemosporida</taxon>
        <taxon>Plasmodiidae</taxon>
        <taxon>Plasmodium</taxon>
        <taxon>Plasmodium (Plasmodium)</taxon>
    </lineage>
</organism>
<dbReference type="Pfam" id="PF05795">
    <property type="entry name" value="Plasmodium_Vir"/>
    <property type="match status" value="1"/>
</dbReference>
<dbReference type="InterPro" id="IPR008780">
    <property type="entry name" value="Plasmodium_Vir"/>
</dbReference>
<reference evidence="2" key="1">
    <citation type="submission" date="2016-05" db="EMBL/GenBank/DDBJ databases">
        <authorList>
            <person name="Naeem Raeece"/>
        </authorList>
    </citation>
    <scope>NUCLEOTIDE SEQUENCE [LARGE SCALE GENOMIC DNA]</scope>
</reference>
<evidence type="ECO:0000313" key="1">
    <source>
        <dbReference type="EMBL" id="SBT58383.1"/>
    </source>
</evidence>
<dbReference type="Proteomes" id="UP000078550">
    <property type="component" value="Unassembled WGS sequence"/>
</dbReference>
<dbReference type="EMBL" id="FLRE01002290">
    <property type="protein sequence ID" value="SBT58383.1"/>
    <property type="molecule type" value="Genomic_DNA"/>
</dbReference>
<sequence length="343" mass="39313">MNYFTNISEKDLPSAKFEELKDKIQYKTLEDYVNNATTDDNINSWIQSFKSNVEQHLADLSNRFSFGNAKNCKDFNYLISMITSKINSLPNPIYKRFIWSEQIKQWRADYFSRNIHLKCNEHDKYKDFRLKDLYDFCEDNMFINNMLSEIENSNQCNGIVANMLNRISKLKLKKDMFQRNIRHAGIPDVPCDPNILDSTFPSFTCTPIDKPVSPTIAFTESDNHVGTVESGNGLRTQSLASSIDSSDFRQKSLTVTGESELSSDSSSNTIGLVSLPIFGVLALSFVLYRYTPLGSKFHASFRNNEDISINKDYEATNEMLSNLSKSNDLYSENIQYNVSYQTL</sequence>
<evidence type="ECO:0000313" key="2">
    <source>
        <dbReference type="Proteomes" id="UP000078550"/>
    </source>
</evidence>
<accession>A0A1A9AQ72</accession>